<evidence type="ECO:0000313" key="2">
    <source>
        <dbReference type="EMBL" id="KAG5605292.1"/>
    </source>
</evidence>
<dbReference type="OrthoDB" id="777875at2759"/>
<keyword evidence="3" id="KW-1185">Reference proteome</keyword>
<evidence type="ECO:0000256" key="1">
    <source>
        <dbReference type="ARBA" id="ARBA00022729"/>
    </source>
</evidence>
<organism evidence="2 3">
    <name type="scientific">Solanum commersonii</name>
    <name type="common">Commerson's wild potato</name>
    <name type="synonym">Commerson's nightshade</name>
    <dbReference type="NCBI Taxonomy" id="4109"/>
    <lineage>
        <taxon>Eukaryota</taxon>
        <taxon>Viridiplantae</taxon>
        <taxon>Streptophyta</taxon>
        <taxon>Embryophyta</taxon>
        <taxon>Tracheophyta</taxon>
        <taxon>Spermatophyta</taxon>
        <taxon>Magnoliopsida</taxon>
        <taxon>eudicotyledons</taxon>
        <taxon>Gunneridae</taxon>
        <taxon>Pentapetalae</taxon>
        <taxon>asterids</taxon>
        <taxon>lamiids</taxon>
        <taxon>Solanales</taxon>
        <taxon>Solanaceae</taxon>
        <taxon>Solanoideae</taxon>
        <taxon>Solaneae</taxon>
        <taxon>Solanum</taxon>
    </lineage>
</organism>
<protein>
    <recommendedName>
        <fullName evidence="4">Bulb-type lectin domain-containing protein</fullName>
    </recommendedName>
</protein>
<name>A0A9J5Z1M4_SOLCO</name>
<dbReference type="Gene3D" id="2.90.10.10">
    <property type="entry name" value="Bulb-type lectin domain"/>
    <property type="match status" value="1"/>
</dbReference>
<gene>
    <name evidence="2" type="ORF">H5410_026784</name>
</gene>
<proteinExistence type="predicted"/>
<dbReference type="AlphaFoldDB" id="A0A9J5Z1M4"/>
<keyword evidence="1" id="KW-0732">Signal</keyword>
<comment type="caution">
    <text evidence="2">The sequence shown here is derived from an EMBL/GenBank/DDBJ whole genome shotgun (WGS) entry which is preliminary data.</text>
</comment>
<evidence type="ECO:0008006" key="4">
    <source>
        <dbReference type="Google" id="ProtNLM"/>
    </source>
</evidence>
<dbReference type="InterPro" id="IPR036426">
    <property type="entry name" value="Bulb-type_lectin_dom_sf"/>
</dbReference>
<dbReference type="Proteomes" id="UP000824120">
    <property type="component" value="Chromosome 5"/>
</dbReference>
<evidence type="ECO:0000313" key="3">
    <source>
        <dbReference type="Proteomes" id="UP000824120"/>
    </source>
</evidence>
<accession>A0A9J5Z1M4</accession>
<dbReference type="EMBL" id="JACXVP010000005">
    <property type="protein sequence ID" value="KAG5605292.1"/>
    <property type="molecule type" value="Genomic_DNA"/>
</dbReference>
<sequence>MKDKIINMVVLDKVFKLLLAMSKLTNRDMSKLTNQMKLTKAKYLLEATKKMLQTEQSNAKIEPKIQENNNIYNTSSASLTIHRRNHSQKAENPHIKRGIKGFVEFPKVVRAISSKSRHWGTNVILYGSSKHTITDPIAFGYYKQTNGYAIGSSIVGMPKKTTVWTANKNTHIVPSNVVLLLTSDGRLTMQVDRNVIWQSFDNPINTNLPGQHISAGEELFLSASEADDLFRIFCLKMQNDRNLVQYLVDTTNSTQYAYYATDLHNSTNRLRNLTRGGYVEK</sequence>
<reference evidence="2 3" key="1">
    <citation type="submission" date="2020-09" db="EMBL/GenBank/DDBJ databases">
        <title>De no assembly of potato wild relative species, Solanum commersonii.</title>
        <authorList>
            <person name="Cho K."/>
        </authorList>
    </citation>
    <scope>NUCLEOTIDE SEQUENCE [LARGE SCALE GENOMIC DNA]</scope>
    <source>
        <strain evidence="2">LZ3.2</strain>
        <tissue evidence="2">Leaf</tissue>
    </source>
</reference>
<dbReference type="SUPFAM" id="SSF51110">
    <property type="entry name" value="alpha-D-mannose-specific plant lectins"/>
    <property type="match status" value="1"/>
</dbReference>